<evidence type="ECO:0000313" key="1">
    <source>
        <dbReference type="EMBL" id="KAI4368830.1"/>
    </source>
</evidence>
<organism evidence="1 2">
    <name type="scientific">Melastoma candidum</name>
    <dbReference type="NCBI Taxonomy" id="119954"/>
    <lineage>
        <taxon>Eukaryota</taxon>
        <taxon>Viridiplantae</taxon>
        <taxon>Streptophyta</taxon>
        <taxon>Embryophyta</taxon>
        <taxon>Tracheophyta</taxon>
        <taxon>Spermatophyta</taxon>
        <taxon>Magnoliopsida</taxon>
        <taxon>eudicotyledons</taxon>
        <taxon>Gunneridae</taxon>
        <taxon>Pentapetalae</taxon>
        <taxon>rosids</taxon>
        <taxon>malvids</taxon>
        <taxon>Myrtales</taxon>
        <taxon>Melastomataceae</taxon>
        <taxon>Melastomatoideae</taxon>
        <taxon>Melastomateae</taxon>
        <taxon>Melastoma</taxon>
    </lineage>
</organism>
<gene>
    <name evidence="1" type="ORF">MLD38_017342</name>
</gene>
<dbReference type="EMBL" id="CM042884">
    <property type="protein sequence ID" value="KAI4368830.1"/>
    <property type="molecule type" value="Genomic_DNA"/>
</dbReference>
<protein>
    <submittedName>
        <fullName evidence="1">Uncharacterized protein</fullName>
    </submittedName>
</protein>
<reference evidence="2" key="1">
    <citation type="journal article" date="2023" name="Front. Plant Sci.">
        <title>Chromosomal-level genome assembly of Melastoma candidum provides insights into trichome evolution.</title>
        <authorList>
            <person name="Zhong Y."/>
            <person name="Wu W."/>
            <person name="Sun C."/>
            <person name="Zou P."/>
            <person name="Liu Y."/>
            <person name="Dai S."/>
            <person name="Zhou R."/>
        </authorList>
    </citation>
    <scope>NUCLEOTIDE SEQUENCE [LARGE SCALE GENOMIC DNA]</scope>
</reference>
<name>A0ACB9QQE4_9MYRT</name>
<accession>A0ACB9QQE4</accession>
<dbReference type="Proteomes" id="UP001057402">
    <property type="component" value="Chromosome 5"/>
</dbReference>
<sequence length="252" mass="28484">MRPSEGRLTRHVLELVLACLTMAFLFIGLCGILCRKGRRFDCGRFADCWKKPGWRFLPYSAATGGGVKQAVVDIRRDGIGDDKDVEAVAKAFGDEGDEGEEELSDYMFATGLIGLQSRILFTIMEESKEDMDSDCGRSSRGELSKRLSFTRSLSDVGSRSSRRMFESIPPTPPSRFKFLRDADEKFRMRLKQEAEERALGFRLPSQLMLSGRDDSWLKIAERRKDIDPFPQIVQNHPSSSSRVLPLESSPPY</sequence>
<proteinExistence type="predicted"/>
<evidence type="ECO:0000313" key="2">
    <source>
        <dbReference type="Proteomes" id="UP001057402"/>
    </source>
</evidence>
<comment type="caution">
    <text evidence="1">The sequence shown here is derived from an EMBL/GenBank/DDBJ whole genome shotgun (WGS) entry which is preliminary data.</text>
</comment>
<keyword evidence="2" id="KW-1185">Reference proteome</keyword>